<feature type="compositionally biased region" description="Basic and acidic residues" evidence="1">
    <location>
        <begin position="1"/>
        <end position="12"/>
    </location>
</feature>
<gene>
    <name evidence="2" type="ORF">M747DRAFT_250488</name>
</gene>
<reference evidence="2 3" key="1">
    <citation type="submission" date="2018-07" db="EMBL/GenBank/DDBJ databases">
        <title>Section-level genome sequencing of Aspergillus section Nigri to investigate inter- and intra-species variation.</title>
        <authorList>
            <consortium name="DOE Joint Genome Institute"/>
            <person name="Vesth T.C."/>
            <person name="Nybo J.L."/>
            <person name="Theobald S."/>
            <person name="Frisvad J.C."/>
            <person name="Larsen T.O."/>
            <person name="Nielsen K.F."/>
            <person name="Hoof J.B."/>
            <person name="Brandl J."/>
            <person name="Salamov A."/>
            <person name="Riley R."/>
            <person name="Gladden J.M."/>
            <person name="Phatale P."/>
            <person name="Nielsen M.T."/>
            <person name="Lyhne E.K."/>
            <person name="Kogle M.E."/>
            <person name="Strasser K."/>
            <person name="McDonnell E."/>
            <person name="Barry K."/>
            <person name="Clum A."/>
            <person name="Chen C."/>
            <person name="Nolan M."/>
            <person name="Sandor L."/>
            <person name="Kuo A."/>
            <person name="Lipzen A."/>
            <person name="Hainaut M."/>
            <person name="Drula E."/>
            <person name="Tsang A."/>
            <person name="Magnuson J.K."/>
            <person name="Henrissat B."/>
            <person name="Wiebenga A."/>
            <person name="Simmons B.A."/>
            <person name="Makela M.R."/>
            <person name="De vries R.P."/>
            <person name="Grigoriev I.V."/>
            <person name="Mortensen U.H."/>
            <person name="Baker S.E."/>
            <person name="Andersen M.R."/>
        </authorList>
    </citation>
    <scope>NUCLEOTIDE SEQUENCE [LARGE SCALE GENOMIC DNA]</scope>
    <source>
        <strain evidence="2 3">ATCC 13496</strain>
    </source>
</reference>
<accession>A0A370BEM5</accession>
<proteinExistence type="predicted"/>
<dbReference type="Proteomes" id="UP000253845">
    <property type="component" value="Unassembled WGS sequence"/>
</dbReference>
<organism evidence="2 3">
    <name type="scientific">Aspergillus niger ATCC 13496</name>
    <dbReference type="NCBI Taxonomy" id="1353008"/>
    <lineage>
        <taxon>Eukaryota</taxon>
        <taxon>Fungi</taxon>
        <taxon>Dikarya</taxon>
        <taxon>Ascomycota</taxon>
        <taxon>Pezizomycotina</taxon>
        <taxon>Eurotiomycetes</taxon>
        <taxon>Eurotiomycetidae</taxon>
        <taxon>Eurotiales</taxon>
        <taxon>Aspergillaceae</taxon>
        <taxon>Aspergillus</taxon>
        <taxon>Aspergillus subgen. Circumdati</taxon>
    </lineage>
</organism>
<protein>
    <submittedName>
        <fullName evidence="2">Uncharacterized protein</fullName>
    </submittedName>
</protein>
<feature type="region of interest" description="Disordered" evidence="1">
    <location>
        <begin position="1"/>
        <end position="29"/>
    </location>
</feature>
<dbReference type="AlphaFoldDB" id="A0A370BEM5"/>
<evidence type="ECO:0000256" key="1">
    <source>
        <dbReference type="SAM" id="MobiDB-lite"/>
    </source>
</evidence>
<evidence type="ECO:0000313" key="2">
    <source>
        <dbReference type="EMBL" id="RDH13993.1"/>
    </source>
</evidence>
<dbReference type="EMBL" id="KZ851991">
    <property type="protein sequence ID" value="RDH13993.1"/>
    <property type="molecule type" value="Genomic_DNA"/>
</dbReference>
<evidence type="ECO:0000313" key="3">
    <source>
        <dbReference type="Proteomes" id="UP000253845"/>
    </source>
</evidence>
<dbReference type="VEuPathDB" id="FungiDB:M747DRAFT_250488"/>
<sequence length="68" mass="7422">MYHPSCADRDQLPDYWSGGTSQAHPPTLDAGTLNTTAVVLLPTLLLYDPKFPLTRGRFIGPTGKASHR</sequence>
<name>A0A370BEM5_ASPNG</name>